<dbReference type="InterPro" id="IPR001257">
    <property type="entry name" value="Parvovirus_NS1_helicase"/>
</dbReference>
<dbReference type="Gene3D" id="3.40.50.300">
    <property type="entry name" value="P-loop containing nucleotide triphosphate hydrolases"/>
    <property type="match status" value="1"/>
</dbReference>
<sequence length="655" mass="74378">MESTGSNYGIYFWAGGHGTSRDILRDQAPSFLIGKDYVLSTMPEVEHQLALQNMKQWLCCIIQLCDSQGQPFEGPLFYALFLNNLPSVAQWICTGETNDKNIFHVHALLKTHQRSDSALRAMRTEFAHMTHCENITMRFGQDPQFDCIKIQKCYKPESMLKYIMKSPKWVLSNNEPLLQLAYDIDTWDLNTKYKQTPESAADTSQMNPMTQDIIQTIISGSCKTMEECLRQEPQLMSKYLHRPGLQQIFNNCLQFVKATGGGWNISIFAQFLPNPEPIHAVLLHQGIVPSVFDLIFWNWINKIDTKRNTLVFFGPSNTGKTAFISGLKQIIPWGECCNGNNFNFEALVGNIIGVWEEPLINPDVAEKAKQIFEGMPCAITIKYRKPEILPRMPIIMTTNHLPWRFCQMEEEAFKNRMFIFNFDYQCKDQPIVYRASEHSCECYHCCTSRGCPPTHGGAESGRVQRANKPLSTGEHGTIRSPTEPDVGTRSMSDPGEGTSRRYDCGSSSTTSSADPECTYSTEPQRSSTTTTSRIIRRTSDVRSSNTGNRIRDALTVLNESMESHVYTGDHGYASKSDGTRPSGKHTLKRRHTTTRDDIQQHASSSTLGLLLSNTQTQEIQIRTKERRLDREMVSLTIPNKSDWNSYLSFLLHRYG</sequence>
<keyword evidence="5" id="KW-0067">ATP-binding</keyword>
<evidence type="ECO:0000256" key="1">
    <source>
        <dbReference type="ARBA" id="ARBA00004147"/>
    </source>
</evidence>
<feature type="compositionally biased region" description="Basic residues" evidence="6">
    <location>
        <begin position="582"/>
        <end position="592"/>
    </location>
</feature>
<feature type="region of interest" description="Disordered" evidence="6">
    <location>
        <begin position="455"/>
        <end position="533"/>
    </location>
</feature>
<evidence type="ECO:0000256" key="5">
    <source>
        <dbReference type="ARBA" id="ARBA00022840"/>
    </source>
</evidence>
<reference evidence="8" key="1">
    <citation type="submission" date="2020-09" db="EMBL/GenBank/DDBJ databases">
        <title>Parvovirus dark matter in the feces of wild birds.</title>
        <authorList>
            <person name="Dai Z."/>
            <person name="Yang S."/>
            <person name="Zhang W."/>
        </authorList>
    </citation>
    <scope>NUCLEOTIDE SEQUENCE</scope>
    <source>
        <strain evidence="8">Swn66par07</strain>
    </source>
</reference>
<evidence type="ECO:0000259" key="7">
    <source>
        <dbReference type="PROSITE" id="PS51206"/>
    </source>
</evidence>
<dbReference type="EMBL" id="MW046623">
    <property type="protein sequence ID" value="QTE04104.1"/>
    <property type="molecule type" value="Genomic_DNA"/>
</dbReference>
<evidence type="ECO:0000256" key="4">
    <source>
        <dbReference type="ARBA" id="ARBA00022741"/>
    </source>
</evidence>
<evidence type="ECO:0000256" key="3">
    <source>
        <dbReference type="ARBA" id="ARBA00022705"/>
    </source>
</evidence>
<feature type="region of interest" description="Disordered" evidence="6">
    <location>
        <begin position="567"/>
        <end position="601"/>
    </location>
</feature>
<keyword evidence="4" id="KW-0547">Nucleotide-binding</keyword>
<dbReference type="InterPro" id="IPR027417">
    <property type="entry name" value="P-loop_NTPase"/>
</dbReference>
<organism evidence="8">
    <name type="scientific">Cygnus columbianus Chaphamaparvovirus</name>
    <dbReference type="NCBI Taxonomy" id="2794486"/>
    <lineage>
        <taxon>Viruses</taxon>
        <taxon>Monodnaviria</taxon>
        <taxon>Shotokuvirae</taxon>
        <taxon>Cossaviricota</taxon>
        <taxon>Quintoviricetes</taxon>
        <taxon>Piccovirales</taxon>
        <taxon>Parvoviridae</taxon>
        <taxon>Hamaparvovirinae</taxon>
        <taxon>Chaphamaparvovirus</taxon>
    </lineage>
</organism>
<protein>
    <submittedName>
        <fullName evidence="8">Nonstructural protein 1</fullName>
    </submittedName>
</protein>
<keyword evidence="2" id="KW-1048">Host nucleus</keyword>
<dbReference type="GO" id="GO:0042025">
    <property type="term" value="C:host cell nucleus"/>
    <property type="evidence" value="ECO:0007669"/>
    <property type="project" value="UniProtKB-SubCell"/>
</dbReference>
<evidence type="ECO:0000313" key="8">
    <source>
        <dbReference type="EMBL" id="QTE04104.1"/>
    </source>
</evidence>
<evidence type="ECO:0000256" key="6">
    <source>
        <dbReference type="SAM" id="MobiDB-lite"/>
    </source>
</evidence>
<feature type="domain" description="SF3 helicase" evidence="7">
    <location>
        <begin position="291"/>
        <end position="435"/>
    </location>
</feature>
<name>A0A8A4XE99_9VIRU</name>
<dbReference type="PROSITE" id="PS51206">
    <property type="entry name" value="SF3_HELICASE_1"/>
    <property type="match status" value="1"/>
</dbReference>
<dbReference type="Pfam" id="PF01057">
    <property type="entry name" value="Parvo_NS1"/>
    <property type="match status" value="1"/>
</dbReference>
<evidence type="ECO:0000256" key="2">
    <source>
        <dbReference type="ARBA" id="ARBA00022562"/>
    </source>
</evidence>
<accession>A0A8A4XE99</accession>
<dbReference type="GO" id="GO:0019079">
    <property type="term" value="P:viral genome replication"/>
    <property type="evidence" value="ECO:0007669"/>
    <property type="project" value="InterPro"/>
</dbReference>
<keyword evidence="3" id="KW-0235">DNA replication</keyword>
<dbReference type="InterPro" id="IPR014015">
    <property type="entry name" value="Helicase_SF3_DNA-vir"/>
</dbReference>
<proteinExistence type="predicted"/>
<dbReference type="GO" id="GO:0005524">
    <property type="term" value="F:ATP binding"/>
    <property type="evidence" value="ECO:0007669"/>
    <property type="project" value="UniProtKB-KW"/>
</dbReference>
<dbReference type="GO" id="GO:0006260">
    <property type="term" value="P:DNA replication"/>
    <property type="evidence" value="ECO:0007669"/>
    <property type="project" value="UniProtKB-KW"/>
</dbReference>
<dbReference type="SUPFAM" id="SSF52540">
    <property type="entry name" value="P-loop containing nucleoside triphosphate hydrolases"/>
    <property type="match status" value="1"/>
</dbReference>
<feature type="compositionally biased region" description="Polar residues" evidence="6">
    <location>
        <begin position="505"/>
        <end position="524"/>
    </location>
</feature>
<comment type="subcellular location">
    <subcellularLocation>
        <location evidence="1">Host nucleus</location>
    </subcellularLocation>
</comment>